<protein>
    <submittedName>
        <fullName evidence="2">Uncharacterized protein</fullName>
    </submittedName>
</protein>
<gene>
    <name evidence="2" type="ORF">AVDCRST_MAG59-3888</name>
</gene>
<reference evidence="2" key="1">
    <citation type="submission" date="2020-02" db="EMBL/GenBank/DDBJ databases">
        <authorList>
            <person name="Meier V. D."/>
        </authorList>
    </citation>
    <scope>NUCLEOTIDE SEQUENCE</scope>
    <source>
        <strain evidence="2">AVDCRST_MAG59</strain>
    </source>
</reference>
<evidence type="ECO:0000256" key="1">
    <source>
        <dbReference type="SAM" id="MobiDB-lite"/>
    </source>
</evidence>
<dbReference type="AlphaFoldDB" id="A0A6J4VEM6"/>
<accession>A0A6J4VEM6</accession>
<organism evidence="2">
    <name type="scientific">uncultured Thermomicrobiales bacterium</name>
    <dbReference type="NCBI Taxonomy" id="1645740"/>
    <lineage>
        <taxon>Bacteria</taxon>
        <taxon>Pseudomonadati</taxon>
        <taxon>Thermomicrobiota</taxon>
        <taxon>Thermomicrobia</taxon>
        <taxon>Thermomicrobiales</taxon>
        <taxon>environmental samples</taxon>
    </lineage>
</organism>
<feature type="non-terminal residue" evidence="2">
    <location>
        <position position="74"/>
    </location>
</feature>
<feature type="compositionally biased region" description="Low complexity" evidence="1">
    <location>
        <begin position="41"/>
        <end position="54"/>
    </location>
</feature>
<proteinExistence type="predicted"/>
<feature type="non-terminal residue" evidence="2">
    <location>
        <position position="1"/>
    </location>
</feature>
<dbReference type="EMBL" id="CADCWF010000279">
    <property type="protein sequence ID" value="CAA9574132.1"/>
    <property type="molecule type" value="Genomic_DNA"/>
</dbReference>
<feature type="region of interest" description="Disordered" evidence="1">
    <location>
        <begin position="1"/>
        <end position="74"/>
    </location>
</feature>
<evidence type="ECO:0000313" key="2">
    <source>
        <dbReference type="EMBL" id="CAA9574132.1"/>
    </source>
</evidence>
<name>A0A6J4VEM6_9BACT</name>
<feature type="compositionally biased region" description="Basic and acidic residues" evidence="1">
    <location>
        <begin position="17"/>
        <end position="27"/>
    </location>
</feature>
<feature type="compositionally biased region" description="Basic residues" evidence="1">
    <location>
        <begin position="55"/>
        <end position="74"/>
    </location>
</feature>
<sequence length="74" mass="7968">GERGEGPRGARGGAADRPARQEGDRRGRGGHGACRGRTGRHPIGPGSSGPGPLISRRRQPRRRLRHRCSRGAWL</sequence>